<dbReference type="AlphaFoldDB" id="A0A4V1AEN9"/>
<organism evidence="3 4">
    <name type="scientific">Metschnikowia aff. pulcherrima</name>
    <dbReference type="NCBI Taxonomy" id="2163413"/>
    <lineage>
        <taxon>Eukaryota</taxon>
        <taxon>Fungi</taxon>
        <taxon>Dikarya</taxon>
        <taxon>Ascomycota</taxon>
        <taxon>Saccharomycotina</taxon>
        <taxon>Pichiomycetes</taxon>
        <taxon>Metschnikowiaceae</taxon>
        <taxon>Metschnikowia</taxon>
    </lineage>
</organism>
<dbReference type="SMART" id="SM00360">
    <property type="entry name" value="RRM"/>
    <property type="match status" value="2"/>
</dbReference>
<dbReference type="Pfam" id="PF00076">
    <property type="entry name" value="RRM_1"/>
    <property type="match status" value="2"/>
</dbReference>
<evidence type="ECO:0000313" key="4">
    <source>
        <dbReference type="Proteomes" id="UP000292447"/>
    </source>
</evidence>
<keyword evidence="1" id="KW-0694">RNA-binding</keyword>
<dbReference type="PROSITE" id="PS50102">
    <property type="entry name" value="RRM"/>
    <property type="match status" value="2"/>
</dbReference>
<dbReference type="InterPro" id="IPR000504">
    <property type="entry name" value="RRM_dom"/>
</dbReference>
<dbReference type="Proteomes" id="UP000292447">
    <property type="component" value="Chromosome V"/>
</dbReference>
<feature type="domain" description="RRM" evidence="2">
    <location>
        <begin position="231"/>
        <end position="305"/>
    </location>
</feature>
<feature type="domain" description="RRM" evidence="2">
    <location>
        <begin position="57"/>
        <end position="136"/>
    </location>
</feature>
<keyword evidence="4" id="KW-1185">Reference proteome</keyword>
<reference evidence="4" key="1">
    <citation type="submission" date="2019-03" db="EMBL/GenBank/DDBJ databases">
        <title>Snf2 controls pulcherriminic acid biosynthesis and connects pigmentation and antifungal activity of the yeast Metschnikowia pulcherrima.</title>
        <authorList>
            <person name="Gore-Lloyd D."/>
            <person name="Sumann I."/>
            <person name="Brachmann A.O."/>
            <person name="Schneeberger K."/>
            <person name="Ortiz-Merino R.A."/>
            <person name="Moreno-Beltran M."/>
            <person name="Schlaefli M."/>
            <person name="Kirner P."/>
            <person name="Santos Kron A."/>
            <person name="Wolfe K.H."/>
            <person name="Piel J."/>
            <person name="Ahrens C.H."/>
            <person name="Henk D."/>
            <person name="Freimoser F.M."/>
        </authorList>
    </citation>
    <scope>NUCLEOTIDE SEQUENCE [LARGE SCALE GENOMIC DNA]</scope>
    <source>
        <strain evidence="4">APC 1.2</strain>
    </source>
</reference>
<dbReference type="SUPFAM" id="SSF54928">
    <property type="entry name" value="RNA-binding domain, RBD"/>
    <property type="match status" value="2"/>
</dbReference>
<dbReference type="InterPro" id="IPR050907">
    <property type="entry name" value="SRSF"/>
</dbReference>
<sequence length="420" mass="47313">MATQGNTKAQPNLVAAFAGENNKENMFPVGGDSTLKISTAEVKQKAFNDSGKRRPSSCMFVASLRSSCTDDELCRSVTRHFEIYGELASVKVLRDPMNRPYAFVQYTNDRDCKQAIKMGHNSELDGRKLRCEAAKVNRTLFISSYRETMKGDLQGLVADFGETELIAPSSHTGRVIDYSSPNSSYNWFVKFSYRDDAIRAFASLSDNEEYHVEWAQNIDDVAVKASQFDKFAIFIGQLPHLVTEADIRCHFSSHGTIRDVSIIRKPFSTFAFVTFNEEAAAASAVARDNHSMFMNKTIHVQYRELTSKANSRILLSPRIPVALAPPPIHLKRFSNAIPRWPANPRPNQYDIYSGGLKPPGVDQNNTMTYSQEYYLKEAASEREYQVAGPRFRETRKPTPQVPVSDENSVYYLIPSARPKN</sequence>
<accession>A0A4V1AEN9</accession>
<gene>
    <name evidence="3" type="primary">MPUL0E01070</name>
    <name evidence="3" type="ORF">METSCH_E01070</name>
</gene>
<dbReference type="GO" id="GO:0003723">
    <property type="term" value="F:RNA binding"/>
    <property type="evidence" value="ECO:0007669"/>
    <property type="project" value="UniProtKB-UniRule"/>
</dbReference>
<evidence type="ECO:0000259" key="2">
    <source>
        <dbReference type="PROSITE" id="PS50102"/>
    </source>
</evidence>
<dbReference type="InterPro" id="IPR035979">
    <property type="entry name" value="RBD_domain_sf"/>
</dbReference>
<dbReference type="PANTHER" id="PTHR23147">
    <property type="entry name" value="SERINE/ARGININE RICH SPLICING FACTOR"/>
    <property type="match status" value="1"/>
</dbReference>
<proteinExistence type="predicted"/>
<dbReference type="EMBL" id="CP034460">
    <property type="protein sequence ID" value="QBM89873.1"/>
    <property type="molecule type" value="Genomic_DNA"/>
</dbReference>
<evidence type="ECO:0000256" key="1">
    <source>
        <dbReference type="PROSITE-ProRule" id="PRU00176"/>
    </source>
</evidence>
<dbReference type="InterPro" id="IPR034352">
    <property type="entry name" value="Rim4_RRM1"/>
</dbReference>
<dbReference type="InterPro" id="IPR012677">
    <property type="entry name" value="Nucleotide-bd_a/b_plait_sf"/>
</dbReference>
<evidence type="ECO:0000313" key="3">
    <source>
        <dbReference type="EMBL" id="QBM89873.1"/>
    </source>
</evidence>
<dbReference type="STRING" id="2163413.A0A4V1AEN9"/>
<protein>
    <submittedName>
        <fullName evidence="3">RNA recognition RRM, RBD, or RNP domain</fullName>
    </submittedName>
</protein>
<name>A0A4V1AEN9_9ASCO</name>
<dbReference type="Gene3D" id="3.30.70.330">
    <property type="match status" value="2"/>
</dbReference>
<dbReference type="CDD" id="cd12453">
    <property type="entry name" value="RRM1_RIM4_like"/>
    <property type="match status" value="1"/>
</dbReference>